<accession>A0AC35GW09</accession>
<proteinExistence type="predicted"/>
<name>A0AC35GW09_9BILA</name>
<protein>
    <submittedName>
        <fullName evidence="2">Uncharacterized protein</fullName>
    </submittedName>
</protein>
<evidence type="ECO:0000313" key="1">
    <source>
        <dbReference type="Proteomes" id="UP000887580"/>
    </source>
</evidence>
<dbReference type="WBParaSite" id="PS1159_v2.g9344.t1">
    <property type="protein sequence ID" value="PS1159_v2.g9344.t1"/>
    <property type="gene ID" value="PS1159_v2.g9344"/>
</dbReference>
<organism evidence="1 2">
    <name type="scientific">Panagrolaimus sp. PS1159</name>
    <dbReference type="NCBI Taxonomy" id="55785"/>
    <lineage>
        <taxon>Eukaryota</taxon>
        <taxon>Metazoa</taxon>
        <taxon>Ecdysozoa</taxon>
        <taxon>Nematoda</taxon>
        <taxon>Chromadorea</taxon>
        <taxon>Rhabditida</taxon>
        <taxon>Tylenchina</taxon>
        <taxon>Panagrolaimomorpha</taxon>
        <taxon>Panagrolaimoidea</taxon>
        <taxon>Panagrolaimidae</taxon>
        <taxon>Panagrolaimus</taxon>
    </lineage>
</organism>
<evidence type="ECO:0000313" key="2">
    <source>
        <dbReference type="WBParaSite" id="PS1159_v2.g9344.t1"/>
    </source>
</evidence>
<sequence>MEAALGDFIYRNFDGIVSRKEFLSYEKSVVEFISLIIYYYHKMNERLFEVVYKWTEHQVMAQKDIEEDEIFNVLKDVKDEFCATFLPISSLDKKMMSIDFLMNIVDKFCATFPPISSLGKKMMSIDFLMNIVVENGFDLTPAEFCSVYIKLCRGDFYYRYREKSYFKDVYFLAEKQALKKQEMDPDENFNLYDSVKALLSKVIPLVEFSKMDKTFVMDFVVAKGILTKEEASQFYCEPTYFTFRSNHPK</sequence>
<reference evidence="2" key="1">
    <citation type="submission" date="2022-11" db="UniProtKB">
        <authorList>
            <consortium name="WormBaseParasite"/>
        </authorList>
    </citation>
    <scope>IDENTIFICATION</scope>
</reference>
<dbReference type="Proteomes" id="UP000887580">
    <property type="component" value="Unplaced"/>
</dbReference>